<dbReference type="PANTHER" id="PTHR30146">
    <property type="entry name" value="LACI-RELATED TRANSCRIPTIONAL REPRESSOR"/>
    <property type="match status" value="1"/>
</dbReference>
<dbReference type="PROSITE" id="PS50932">
    <property type="entry name" value="HTH_LACI_2"/>
    <property type="match status" value="1"/>
</dbReference>
<dbReference type="Gene3D" id="3.40.50.2300">
    <property type="match status" value="2"/>
</dbReference>
<protein>
    <submittedName>
        <fullName evidence="7">Glucose-resistance amylase regulator</fullName>
    </submittedName>
    <submittedName>
        <fullName evidence="8">LacI family transcriptional regulator</fullName>
    </submittedName>
</protein>
<dbReference type="PANTHER" id="PTHR30146:SF148">
    <property type="entry name" value="HTH-TYPE TRANSCRIPTIONAL REPRESSOR PURR-RELATED"/>
    <property type="match status" value="1"/>
</dbReference>
<name>A0A174LBN4_9FIRM</name>
<evidence type="ECO:0000313" key="9">
    <source>
        <dbReference type="Proteomes" id="UP000095765"/>
    </source>
</evidence>
<dbReference type="InterPro" id="IPR046335">
    <property type="entry name" value="LacI/GalR-like_sensor"/>
</dbReference>
<dbReference type="AlphaFoldDB" id="A0A174LBN4"/>
<dbReference type="EMBL" id="QVME01000002">
    <property type="protein sequence ID" value="RGE68875.1"/>
    <property type="molecule type" value="Genomic_DNA"/>
</dbReference>
<dbReference type="RefSeq" id="WP_006874557.1">
    <property type="nucleotide sequence ID" value="NZ_CABIWA010000002.1"/>
</dbReference>
<sequence>MREATIRDVAREAGVSISTVSKVLNQKGRVGTQTIEHVRKVAEQLNYTPNSIAVSMVVKKSNLIAVMVPDIITDFYAQVIQGVEEAAREIGLSTIIVNTDAKRENEYGLLYGRIGKLVDGVVAIPSVNDRQIYAAFDKPIVFVDRLVDDAGIDSIVIDNYNGAYAATRYLIGKGHRRIGFISAGLDINVGKERYLGYAQALRDFKIAENRDYVYFGDWHEATGQRAVEHFSALKQPPTALFAANCNICIGVLKYCSGHAVKIGADYSLIGFDDHLLAHYASPKVTVVSRPTIEMGHQAVAMLENRMTPQGRRESRKKIVLPVKLVERDSVSAVSDESK</sequence>
<evidence type="ECO:0000259" key="6">
    <source>
        <dbReference type="PROSITE" id="PS50943"/>
    </source>
</evidence>
<accession>A0A174LBN4</accession>
<dbReference type="InterPro" id="IPR001387">
    <property type="entry name" value="Cro/C1-type_HTH"/>
</dbReference>
<keyword evidence="2" id="KW-0805">Transcription regulation</keyword>
<dbReference type="GO" id="GO:0000976">
    <property type="term" value="F:transcription cis-regulatory region binding"/>
    <property type="evidence" value="ECO:0007669"/>
    <property type="project" value="TreeGrafter"/>
</dbReference>
<dbReference type="InterPro" id="IPR010982">
    <property type="entry name" value="Lambda_DNA-bd_dom_sf"/>
</dbReference>
<keyword evidence="3" id="KW-0238">DNA-binding</keyword>
<evidence type="ECO:0000313" key="7">
    <source>
        <dbReference type="EMBL" id="CUP21622.1"/>
    </source>
</evidence>
<dbReference type="Gene3D" id="1.10.260.40">
    <property type="entry name" value="lambda repressor-like DNA-binding domains"/>
    <property type="match status" value="1"/>
</dbReference>
<dbReference type="InterPro" id="IPR028082">
    <property type="entry name" value="Peripla_BP_I"/>
</dbReference>
<reference evidence="8 10" key="2">
    <citation type="submission" date="2018-08" db="EMBL/GenBank/DDBJ databases">
        <title>A genome reference for cultivated species of the human gut microbiota.</title>
        <authorList>
            <person name="Zou Y."/>
            <person name="Xue W."/>
            <person name="Luo G."/>
        </authorList>
    </citation>
    <scope>NUCLEOTIDE SEQUENCE [LARGE SCALE GENOMIC DNA]</scope>
    <source>
        <strain evidence="8 10">TF05-12AC</strain>
    </source>
</reference>
<feature type="domain" description="HTH lacI-type" evidence="5">
    <location>
        <begin position="4"/>
        <end position="58"/>
    </location>
</feature>
<evidence type="ECO:0000256" key="2">
    <source>
        <dbReference type="ARBA" id="ARBA00023015"/>
    </source>
</evidence>
<dbReference type="PRINTS" id="PR00036">
    <property type="entry name" value="HTHLACI"/>
</dbReference>
<keyword evidence="1" id="KW-0678">Repressor</keyword>
<dbReference type="Pfam" id="PF00356">
    <property type="entry name" value="LacI"/>
    <property type="match status" value="1"/>
</dbReference>
<dbReference type="Pfam" id="PF13377">
    <property type="entry name" value="Peripla_BP_3"/>
    <property type="match status" value="1"/>
</dbReference>
<evidence type="ECO:0000259" key="5">
    <source>
        <dbReference type="PROSITE" id="PS50932"/>
    </source>
</evidence>
<proteinExistence type="predicted"/>
<organism evidence="7 9">
    <name type="scientific">Anaerotruncus colihominis</name>
    <dbReference type="NCBI Taxonomy" id="169435"/>
    <lineage>
        <taxon>Bacteria</taxon>
        <taxon>Bacillati</taxon>
        <taxon>Bacillota</taxon>
        <taxon>Clostridia</taxon>
        <taxon>Eubacteriales</taxon>
        <taxon>Oscillospiraceae</taxon>
        <taxon>Anaerotruncus</taxon>
    </lineage>
</organism>
<dbReference type="CDD" id="cd06267">
    <property type="entry name" value="PBP1_LacI_sugar_binding-like"/>
    <property type="match status" value="1"/>
</dbReference>
<dbReference type="EMBL" id="CZBE01000001">
    <property type="protein sequence ID" value="CUP21622.1"/>
    <property type="molecule type" value="Genomic_DNA"/>
</dbReference>
<dbReference type="Proteomes" id="UP000095765">
    <property type="component" value="Unassembled WGS sequence"/>
</dbReference>
<evidence type="ECO:0000313" key="10">
    <source>
        <dbReference type="Proteomes" id="UP000260828"/>
    </source>
</evidence>
<dbReference type="CDD" id="cd01392">
    <property type="entry name" value="HTH_LacI"/>
    <property type="match status" value="1"/>
</dbReference>
<evidence type="ECO:0000256" key="1">
    <source>
        <dbReference type="ARBA" id="ARBA00022491"/>
    </source>
</evidence>
<dbReference type="PROSITE" id="PS50943">
    <property type="entry name" value="HTH_CROC1"/>
    <property type="match status" value="1"/>
</dbReference>
<gene>
    <name evidence="7" type="primary">ccpA_1</name>
    <name evidence="8" type="ORF">DXC40_06165</name>
    <name evidence="7" type="ORF">ERS852551_00117</name>
</gene>
<dbReference type="GO" id="GO:0003700">
    <property type="term" value="F:DNA-binding transcription factor activity"/>
    <property type="evidence" value="ECO:0007669"/>
    <property type="project" value="TreeGrafter"/>
</dbReference>
<dbReference type="SUPFAM" id="SSF47413">
    <property type="entry name" value="lambda repressor-like DNA-binding domains"/>
    <property type="match status" value="1"/>
</dbReference>
<evidence type="ECO:0000313" key="8">
    <source>
        <dbReference type="EMBL" id="RGE68875.1"/>
    </source>
</evidence>
<dbReference type="PROSITE" id="PS00356">
    <property type="entry name" value="HTH_LACI_1"/>
    <property type="match status" value="1"/>
</dbReference>
<dbReference type="GeneID" id="72464317"/>
<evidence type="ECO:0000256" key="3">
    <source>
        <dbReference type="ARBA" id="ARBA00023125"/>
    </source>
</evidence>
<reference evidence="7 9" key="1">
    <citation type="submission" date="2015-09" db="EMBL/GenBank/DDBJ databases">
        <authorList>
            <consortium name="Pathogen Informatics"/>
        </authorList>
    </citation>
    <scope>NUCLEOTIDE SEQUENCE [LARGE SCALE GENOMIC DNA]</scope>
    <source>
        <strain evidence="7 9">2789STDY5834939</strain>
    </source>
</reference>
<dbReference type="SUPFAM" id="SSF53822">
    <property type="entry name" value="Periplasmic binding protein-like I"/>
    <property type="match status" value="1"/>
</dbReference>
<dbReference type="Proteomes" id="UP000260828">
    <property type="component" value="Unassembled WGS sequence"/>
</dbReference>
<dbReference type="InterPro" id="IPR000843">
    <property type="entry name" value="HTH_LacI"/>
</dbReference>
<dbReference type="OrthoDB" id="9813468at2"/>
<dbReference type="SMART" id="SM00354">
    <property type="entry name" value="HTH_LACI"/>
    <property type="match status" value="1"/>
</dbReference>
<evidence type="ECO:0000256" key="4">
    <source>
        <dbReference type="ARBA" id="ARBA00023163"/>
    </source>
</evidence>
<feature type="domain" description="HTH cro/C1-type" evidence="6">
    <location>
        <begin position="5"/>
        <end position="52"/>
    </location>
</feature>
<keyword evidence="4" id="KW-0804">Transcription</keyword>